<dbReference type="Proteomes" id="UP001153620">
    <property type="component" value="Chromosome 3"/>
</dbReference>
<sequence length="242" mass="27493">MDNSNIILIRFTKEEVNSHTVSFNGAISLKHKGRGKKIIVDGDAQTEQEKEANKSKIPYDDNLHRKLTQASTPGSFFKVTDGFKANSKKMIREYQFNQVTKEMENHPELIPEIPETPKSSRTQSNQTRAESKMEHIFKSLEEVINIQLNRVKDRVLAVAAQDDKDPLELLKQNGEAFGANIGRLFAKCIESIDNEEDCETEEQEGTQNALTTEELQPKRKLSAVALVLQKKQRDNLAKNNRI</sequence>
<protein>
    <submittedName>
        <fullName evidence="1">Uncharacterized protein</fullName>
    </submittedName>
</protein>
<gene>
    <name evidence="1" type="ORF">CHIRRI_LOCUS10787</name>
</gene>
<evidence type="ECO:0000313" key="1">
    <source>
        <dbReference type="EMBL" id="CAG9807941.1"/>
    </source>
</evidence>
<dbReference type="EMBL" id="OU895879">
    <property type="protein sequence ID" value="CAG9807941.1"/>
    <property type="molecule type" value="Genomic_DNA"/>
</dbReference>
<accession>A0A9N9RYX2</accession>
<evidence type="ECO:0000313" key="2">
    <source>
        <dbReference type="Proteomes" id="UP001153620"/>
    </source>
</evidence>
<proteinExistence type="predicted"/>
<name>A0A9N9RYX2_9DIPT</name>
<reference evidence="1" key="1">
    <citation type="submission" date="2022-01" db="EMBL/GenBank/DDBJ databases">
        <authorList>
            <person name="King R."/>
        </authorList>
    </citation>
    <scope>NUCLEOTIDE SEQUENCE</scope>
</reference>
<keyword evidence="2" id="KW-1185">Reference proteome</keyword>
<reference evidence="1" key="2">
    <citation type="submission" date="2022-10" db="EMBL/GenBank/DDBJ databases">
        <authorList>
            <consortium name="ENA_rothamsted_submissions"/>
            <consortium name="culmorum"/>
            <person name="King R."/>
        </authorList>
    </citation>
    <scope>NUCLEOTIDE SEQUENCE</scope>
</reference>
<dbReference type="AlphaFoldDB" id="A0A9N9RYX2"/>
<organism evidence="1 2">
    <name type="scientific">Chironomus riparius</name>
    <dbReference type="NCBI Taxonomy" id="315576"/>
    <lineage>
        <taxon>Eukaryota</taxon>
        <taxon>Metazoa</taxon>
        <taxon>Ecdysozoa</taxon>
        <taxon>Arthropoda</taxon>
        <taxon>Hexapoda</taxon>
        <taxon>Insecta</taxon>
        <taxon>Pterygota</taxon>
        <taxon>Neoptera</taxon>
        <taxon>Endopterygota</taxon>
        <taxon>Diptera</taxon>
        <taxon>Nematocera</taxon>
        <taxon>Chironomoidea</taxon>
        <taxon>Chironomidae</taxon>
        <taxon>Chironominae</taxon>
        <taxon>Chironomus</taxon>
    </lineage>
</organism>